<evidence type="ECO:0000256" key="1">
    <source>
        <dbReference type="SAM" id="Phobius"/>
    </source>
</evidence>
<feature type="transmembrane region" description="Helical" evidence="1">
    <location>
        <begin position="90"/>
        <end position="108"/>
    </location>
</feature>
<accession>A0A4V3JAP9</accession>
<keyword evidence="1" id="KW-1133">Transmembrane helix</keyword>
<evidence type="ECO:0000313" key="2">
    <source>
        <dbReference type="EMBL" id="TGJ99278.1"/>
    </source>
</evidence>
<reference evidence="2" key="1">
    <citation type="journal article" date="2019" name="PLoS Negl. Trop. Dis.">
        <title>Revisiting the worldwide diversity of Leptospira species in the environment.</title>
        <authorList>
            <person name="Vincent A.T."/>
            <person name="Schiettekatte O."/>
            <person name="Bourhy P."/>
            <person name="Veyrier F.J."/>
            <person name="Picardeau M."/>
        </authorList>
    </citation>
    <scope>NUCLEOTIDE SEQUENCE [LARGE SCALE GENOMIC DNA]</scope>
    <source>
        <strain evidence="2">SSS9</strain>
    </source>
</reference>
<name>A0A4V3JAP9_9LEPT</name>
<dbReference type="RefSeq" id="WP_135589369.1">
    <property type="nucleotide sequence ID" value="NZ_RQEP01000019.1"/>
</dbReference>
<dbReference type="EMBL" id="RQEP01000019">
    <property type="protein sequence ID" value="TGJ99278.1"/>
    <property type="molecule type" value="Genomic_DNA"/>
</dbReference>
<feature type="transmembrane region" description="Helical" evidence="1">
    <location>
        <begin position="179"/>
        <end position="201"/>
    </location>
</feature>
<feature type="transmembrane region" description="Helical" evidence="1">
    <location>
        <begin position="155"/>
        <end position="173"/>
    </location>
</feature>
<gene>
    <name evidence="2" type="ORF">EHO59_15500</name>
</gene>
<feature type="transmembrane region" description="Helical" evidence="1">
    <location>
        <begin position="60"/>
        <end position="78"/>
    </location>
</feature>
<organism evidence="2 3">
    <name type="scientific">Leptospira semungkisensis</name>
    <dbReference type="NCBI Taxonomy" id="2484985"/>
    <lineage>
        <taxon>Bacteria</taxon>
        <taxon>Pseudomonadati</taxon>
        <taxon>Spirochaetota</taxon>
        <taxon>Spirochaetia</taxon>
        <taxon>Leptospirales</taxon>
        <taxon>Leptospiraceae</taxon>
        <taxon>Leptospira</taxon>
    </lineage>
</organism>
<dbReference type="OrthoDB" id="327803at2"/>
<comment type="caution">
    <text evidence="2">The sequence shown here is derived from an EMBL/GenBank/DDBJ whole genome shotgun (WGS) entry which is preliminary data.</text>
</comment>
<evidence type="ECO:0000313" key="3">
    <source>
        <dbReference type="Proteomes" id="UP000297453"/>
    </source>
</evidence>
<feature type="transmembrane region" description="Helical" evidence="1">
    <location>
        <begin position="29"/>
        <end position="48"/>
    </location>
</feature>
<sequence>MSNPKNDKTDELIRTLSADLQKGSLNFNILFLSWLGLLVSGLLLGWSVSLLTNRPAFSGWWPEPALVIIWGVITGYLLSKTAYPEESSIWIFWGAGAAIFLWIGFNLFQFASDFHIEHVHIGPCPVILAGSSLVLGGIGWFAIRKMASSRPGLSAFLFLSFIFAASNLCLKFLCPVQEPSHVFLAHVLASLAWILIFWIPLKKKFVW</sequence>
<keyword evidence="1" id="KW-0812">Transmembrane</keyword>
<keyword evidence="3" id="KW-1185">Reference proteome</keyword>
<feature type="transmembrane region" description="Helical" evidence="1">
    <location>
        <begin position="120"/>
        <end position="143"/>
    </location>
</feature>
<protein>
    <submittedName>
        <fullName evidence="2">DUF1109 family protein</fullName>
    </submittedName>
</protein>
<proteinExistence type="predicted"/>
<dbReference type="AlphaFoldDB" id="A0A4V3JAP9"/>
<dbReference type="Proteomes" id="UP000297453">
    <property type="component" value="Unassembled WGS sequence"/>
</dbReference>
<keyword evidence="1" id="KW-0472">Membrane</keyword>